<accession>A0A9W8YPJ8</accession>
<feature type="compositionally biased region" description="Basic and acidic residues" evidence="7">
    <location>
        <begin position="1082"/>
        <end position="1103"/>
    </location>
</feature>
<reference evidence="9" key="1">
    <citation type="submission" date="2022-10" db="EMBL/GenBank/DDBJ databases">
        <title>Tapping the CABI collections for fungal endophytes: first genome assemblies for Collariella, Neodidymelliopsis, Ascochyta clinopodiicola, Didymella pomorum, Didymosphaeria variabile, Neocosmospora piperis and Neocucurbitaria cava.</title>
        <authorList>
            <person name="Hill R."/>
        </authorList>
    </citation>
    <scope>NUCLEOTIDE SEQUENCE</scope>
    <source>
        <strain evidence="9">IMI 355082</strain>
    </source>
</reference>
<dbReference type="GO" id="GO:0015031">
    <property type="term" value="P:protein transport"/>
    <property type="evidence" value="ECO:0007669"/>
    <property type="project" value="UniProtKB-KW"/>
</dbReference>
<feature type="compositionally biased region" description="Basic and acidic residues" evidence="7">
    <location>
        <begin position="144"/>
        <end position="153"/>
    </location>
</feature>
<feature type="compositionally biased region" description="Polar residues" evidence="7">
    <location>
        <begin position="13"/>
        <end position="22"/>
    </location>
</feature>
<keyword evidence="6" id="KW-0175">Coiled coil</keyword>
<feature type="region of interest" description="Disordered" evidence="7">
    <location>
        <begin position="140"/>
        <end position="209"/>
    </location>
</feature>
<protein>
    <recommendedName>
        <fullName evidence="8">Vacuolar protein sorting-associated protein 54 C-terminal domain-containing protein</fullName>
    </recommendedName>
</protein>
<organism evidence="9 10">
    <name type="scientific">Gnomoniopsis smithogilvyi</name>
    <dbReference type="NCBI Taxonomy" id="1191159"/>
    <lineage>
        <taxon>Eukaryota</taxon>
        <taxon>Fungi</taxon>
        <taxon>Dikarya</taxon>
        <taxon>Ascomycota</taxon>
        <taxon>Pezizomycotina</taxon>
        <taxon>Sordariomycetes</taxon>
        <taxon>Sordariomycetidae</taxon>
        <taxon>Diaporthales</taxon>
        <taxon>Gnomoniaceae</taxon>
        <taxon>Gnomoniopsis</taxon>
    </lineage>
</organism>
<dbReference type="GO" id="GO:0006896">
    <property type="term" value="P:Golgi to vacuole transport"/>
    <property type="evidence" value="ECO:0007669"/>
    <property type="project" value="TreeGrafter"/>
</dbReference>
<gene>
    <name evidence="9" type="ORF">N0V93_006398</name>
</gene>
<dbReference type="OrthoDB" id="10259024at2759"/>
<evidence type="ECO:0000256" key="3">
    <source>
        <dbReference type="ARBA" id="ARBA00022448"/>
    </source>
</evidence>
<dbReference type="InterPro" id="IPR039745">
    <property type="entry name" value="Vps54"/>
</dbReference>
<keyword evidence="4" id="KW-0653">Protein transport</keyword>
<dbReference type="GO" id="GO:0005829">
    <property type="term" value="C:cytosol"/>
    <property type="evidence" value="ECO:0007669"/>
    <property type="project" value="GOC"/>
</dbReference>
<keyword evidence="3" id="KW-0813">Transport</keyword>
<feature type="compositionally biased region" description="Polar residues" evidence="7">
    <location>
        <begin position="33"/>
        <end position="45"/>
    </location>
</feature>
<keyword evidence="5" id="KW-0333">Golgi apparatus</keyword>
<name>A0A9W8YPJ8_9PEZI</name>
<dbReference type="Pfam" id="PF07928">
    <property type="entry name" value="Vps54"/>
    <property type="match status" value="1"/>
</dbReference>
<dbReference type="AlphaFoldDB" id="A0A9W8YPJ8"/>
<evidence type="ECO:0000256" key="4">
    <source>
        <dbReference type="ARBA" id="ARBA00022927"/>
    </source>
</evidence>
<dbReference type="GO" id="GO:0019905">
    <property type="term" value="F:syntaxin binding"/>
    <property type="evidence" value="ECO:0007669"/>
    <property type="project" value="TreeGrafter"/>
</dbReference>
<comment type="similarity">
    <text evidence="2">Belongs to the VPS54 family.</text>
</comment>
<feature type="domain" description="Vacuolar protein sorting-associated protein 54 C-terminal" evidence="8">
    <location>
        <begin position="806"/>
        <end position="939"/>
    </location>
</feature>
<dbReference type="Proteomes" id="UP001140453">
    <property type="component" value="Unassembled WGS sequence"/>
</dbReference>
<dbReference type="GO" id="GO:0042147">
    <property type="term" value="P:retrograde transport, endosome to Golgi"/>
    <property type="evidence" value="ECO:0007669"/>
    <property type="project" value="InterPro"/>
</dbReference>
<feature type="compositionally biased region" description="Low complexity" evidence="7">
    <location>
        <begin position="195"/>
        <end position="206"/>
    </location>
</feature>
<feature type="compositionally biased region" description="Basic and acidic residues" evidence="7">
    <location>
        <begin position="1060"/>
        <end position="1071"/>
    </location>
</feature>
<evidence type="ECO:0000259" key="8">
    <source>
        <dbReference type="Pfam" id="PF07928"/>
    </source>
</evidence>
<dbReference type="EMBL" id="JAPEVB010000004">
    <property type="protein sequence ID" value="KAJ4388936.1"/>
    <property type="molecule type" value="Genomic_DNA"/>
</dbReference>
<dbReference type="PANTHER" id="PTHR12965">
    <property type="entry name" value="VACUOLAR PROTEIN SORTING 54"/>
    <property type="match status" value="1"/>
</dbReference>
<evidence type="ECO:0000313" key="10">
    <source>
        <dbReference type="Proteomes" id="UP001140453"/>
    </source>
</evidence>
<sequence length="1103" mass="121320">MYSNPGARKSVDSLASPTSPQFHRQDYPFHRQGSVSSRRPSTAGSIHSIGGALDQGSWSNTVLESGQNAISTLLQPPIVRTGLLPHTSAPASSAHKPPTARDIPPVTLTNIQRIKPSEFDPYLKQVGALYKQLQQVKESEEEDFLNRRGKGDEPGDPFGDDSNNRLRPGRRASSRKASISSISSFTTLDAPPPLRRASSSYSRRAAQGPPPLSTIPAVYFDDDFHLENPRTFDVVSERSEVVRQEEKASNGHAPAPRKALATNAILQEKLSWYMDTVEMHLIASISTASTTFFSALGSLKELHTEAADSVDKIKTLRLELEALDDEIVISGINAVQQKRRRENISQLHDAVLQLREVVSQLADCETLVDTGEVEAALDGIDSLEGLIAGDENEFSPPPVALRNVQLRDLRGATALQDVNEDMNILRSRIGKAYETKFVASLTADLRRHVEAVSTQEVLMRWNSAVIRARGGRAREPTAFPSYLESTEDLRKTLIETLGGLYRAKQITVAVTAYRDSVIKEIRNLVKQGLPSSNDDDNMSVMSASTATGGGRKMSQREKSSILARNLRALEPADAEELLTKIYVSVTETLRRTSTQIKLMLDVAASIQDGSIPSGMKSPPLKSPPLSPMARKSSTAGIEAQEEIHKVLDLSALLGNAVDLAQDKIVRILRVRAEQSTHLELIMFLRYFTLNLHFANECESISGRSGTPLKDEVNNQIKDFVRSNGDAETQKLAKGMESDQWGACDFSDKHNEQLKRILDSSTNDPADWTTGTQIWMPYPDEEKEANGVENPAQSNGSGKGKAIIDSETFVLPNSAVLCMDGMSSYLHLITGIPSITSDVAKSLMNYLQFFNSRCKQLILGAGATRSAGLRNITTRHLASSSQALAFIAALIPYVREFVRRHAGSGGAPSVLMGEFDKVKRDYQEHMQTIYDKLVEIMTGRAGAHAKTTKTIDWDKETKGPHAYVETLVKETSLLYKNLTKHLSEDTVRMIMIPVFASIKEQFGAEFKEADPKTETGRDSMLRDLEFFKTKLQHIDGFGDTADHLVQIIKSKQVKSASPPPSEKKSSEEKPVEATKSGEAPIVAEEKVSMDKPESTETEVKNGED</sequence>
<dbReference type="GO" id="GO:0000938">
    <property type="term" value="C:GARP complex"/>
    <property type="evidence" value="ECO:0007669"/>
    <property type="project" value="InterPro"/>
</dbReference>
<feature type="region of interest" description="Disordered" evidence="7">
    <location>
        <begin position="529"/>
        <end position="556"/>
    </location>
</feature>
<evidence type="ECO:0000313" key="9">
    <source>
        <dbReference type="EMBL" id="KAJ4388936.1"/>
    </source>
</evidence>
<evidence type="ECO:0000256" key="2">
    <source>
        <dbReference type="ARBA" id="ARBA00009150"/>
    </source>
</evidence>
<keyword evidence="10" id="KW-1185">Reference proteome</keyword>
<evidence type="ECO:0000256" key="7">
    <source>
        <dbReference type="SAM" id="MobiDB-lite"/>
    </source>
</evidence>
<feature type="region of interest" description="Disordered" evidence="7">
    <location>
        <begin position="1050"/>
        <end position="1103"/>
    </location>
</feature>
<dbReference type="Gene3D" id="6.10.250.860">
    <property type="match status" value="1"/>
</dbReference>
<feature type="region of interest" description="Disordered" evidence="7">
    <location>
        <begin position="611"/>
        <end position="630"/>
    </location>
</feature>
<proteinExistence type="inferred from homology"/>
<feature type="compositionally biased region" description="Low complexity" evidence="7">
    <location>
        <begin position="175"/>
        <end position="184"/>
    </location>
</feature>
<evidence type="ECO:0000256" key="6">
    <source>
        <dbReference type="ARBA" id="ARBA00023054"/>
    </source>
</evidence>
<dbReference type="PANTHER" id="PTHR12965:SF0">
    <property type="entry name" value="VACUOLAR PROTEIN SORTING-ASSOCIATED PROTEIN 54"/>
    <property type="match status" value="1"/>
</dbReference>
<feature type="region of interest" description="Disordered" evidence="7">
    <location>
        <begin position="1"/>
        <end position="50"/>
    </location>
</feature>
<evidence type="ECO:0000256" key="5">
    <source>
        <dbReference type="ARBA" id="ARBA00023034"/>
    </source>
</evidence>
<feature type="region of interest" description="Disordered" evidence="7">
    <location>
        <begin position="83"/>
        <end position="106"/>
    </location>
</feature>
<comment type="subcellular location">
    <subcellularLocation>
        <location evidence="1">Golgi apparatus</location>
        <location evidence="1">trans-Golgi network</location>
    </subcellularLocation>
</comment>
<evidence type="ECO:0000256" key="1">
    <source>
        <dbReference type="ARBA" id="ARBA00004601"/>
    </source>
</evidence>
<comment type="caution">
    <text evidence="9">The sequence shown here is derived from an EMBL/GenBank/DDBJ whole genome shotgun (WGS) entry which is preliminary data.</text>
</comment>
<dbReference type="InterPro" id="IPR012501">
    <property type="entry name" value="Vps54_C"/>
</dbReference>